<evidence type="ECO:0000256" key="7">
    <source>
        <dbReference type="ARBA" id="ARBA00023033"/>
    </source>
</evidence>
<evidence type="ECO:0000256" key="5">
    <source>
        <dbReference type="ARBA" id="ARBA00023002"/>
    </source>
</evidence>
<sequence length="572" mass="66072">MQYTSNQKVSNNRTVEFYRNYKYNYYSFLRLTQEHSSFRGLRSKLQLHLANMSDFDIANYATKWYVLAPVLIALYVVYSKIQEAILMKKFGAAREANAEGDGYWGFRLPFTLIAKKKEGTIVDFGLERWNDLTDPQIFTFSMRMFGVKLWRTKDPENIKAILATQFNDFSLGSRHPKFEPLLGDGIFTLDNQGWKESRQMLRPQFAREQISHVKMLEPHMQVLFKHVYKNKGQVFDLQELFFRFTVDSSTEFLFGASVDSLKDASIGMQAISNKVEGKEQFAEAFNYSQNYLASRAVMQGLYWLLNSRKFKESNAVVHKFAQHYVKRALALSPEELEKQDGYVFLYELAKHTRDPKVLQDQLLNILVAGRDTTAGLLSFVFFELARNPQVLAKLREEIDSRFGLGKEARVEEITFESLKNCEYLKAVLNECLRLYPSVPNNFRVATRNTTLPRGGGPDGMSPVLITKGKSVSYSVYALHRTEEFYGKDASVFRPERWFEPETRKLGWAFVPFNGGPRICLGQQFALTEASYVTTRLVQEFGTLWMDPNTPYPPHKMSHLTMSLYDGLNVKME</sequence>
<name>A0AAD5FXK8_9ASCO</name>
<accession>A0AAD5FXK8</accession>
<feature type="transmembrane region" description="Helical" evidence="10">
    <location>
        <begin position="57"/>
        <end position="78"/>
    </location>
</feature>
<keyword evidence="12" id="KW-1185">Reference proteome</keyword>
<dbReference type="GO" id="GO:0005506">
    <property type="term" value="F:iron ion binding"/>
    <property type="evidence" value="ECO:0007669"/>
    <property type="project" value="InterPro"/>
</dbReference>
<evidence type="ECO:0000256" key="6">
    <source>
        <dbReference type="ARBA" id="ARBA00023004"/>
    </source>
</evidence>
<evidence type="ECO:0000256" key="1">
    <source>
        <dbReference type="ARBA" id="ARBA00001971"/>
    </source>
</evidence>
<dbReference type="RefSeq" id="XP_051607756.1">
    <property type="nucleotide sequence ID" value="XM_051753359.1"/>
</dbReference>
<dbReference type="Gene3D" id="1.10.630.10">
    <property type="entry name" value="Cytochrome P450"/>
    <property type="match status" value="1"/>
</dbReference>
<dbReference type="PANTHER" id="PTHR24287:SF1">
    <property type="entry name" value="P450, PUTATIVE (EUROFUNG)-RELATED"/>
    <property type="match status" value="1"/>
</dbReference>
<dbReference type="GO" id="GO:0020037">
    <property type="term" value="F:heme binding"/>
    <property type="evidence" value="ECO:0007669"/>
    <property type="project" value="InterPro"/>
</dbReference>
<dbReference type="GeneID" id="76151952"/>
<dbReference type="AlphaFoldDB" id="A0AAD5FXK8"/>
<comment type="cofactor">
    <cofactor evidence="1 8">
        <name>heme</name>
        <dbReference type="ChEBI" id="CHEBI:30413"/>
    </cofactor>
</comment>
<keyword evidence="10" id="KW-0472">Membrane</keyword>
<dbReference type="InterPro" id="IPR036396">
    <property type="entry name" value="Cyt_P450_sf"/>
</dbReference>
<reference evidence="11 12" key="1">
    <citation type="journal article" date="2022" name="DNA Res.">
        <title>Genome analysis of five recently described species of the CUG-Ser clade uncovers Candida theae as a new hybrid lineage with pathogenic potential in the Candida parapsilosis species complex.</title>
        <authorList>
            <person name="Mixao V."/>
            <person name="Del Olmo V."/>
            <person name="Hegedusova E."/>
            <person name="Saus E."/>
            <person name="Pryszcz L."/>
            <person name="Cillingova A."/>
            <person name="Nosek J."/>
            <person name="Gabaldon T."/>
        </authorList>
    </citation>
    <scope>NUCLEOTIDE SEQUENCE [LARGE SCALE GENOMIC DNA]</scope>
    <source>
        <strain evidence="11 12">CBS 12239</strain>
    </source>
</reference>
<dbReference type="PROSITE" id="PS00086">
    <property type="entry name" value="CYTOCHROME_P450"/>
    <property type="match status" value="1"/>
</dbReference>
<feature type="binding site" description="axial binding residue" evidence="8">
    <location>
        <position position="519"/>
    </location>
    <ligand>
        <name>heme</name>
        <dbReference type="ChEBI" id="CHEBI:30413"/>
    </ligand>
    <ligandPart>
        <name>Fe</name>
        <dbReference type="ChEBI" id="CHEBI:18248"/>
    </ligandPart>
</feature>
<dbReference type="Proteomes" id="UP001204833">
    <property type="component" value="Unassembled WGS sequence"/>
</dbReference>
<evidence type="ECO:0000256" key="8">
    <source>
        <dbReference type="PIRSR" id="PIRSR602402-1"/>
    </source>
</evidence>
<dbReference type="SUPFAM" id="SSF48264">
    <property type="entry name" value="Cytochrome P450"/>
    <property type="match status" value="1"/>
</dbReference>
<dbReference type="Pfam" id="PF00067">
    <property type="entry name" value="p450"/>
    <property type="match status" value="1"/>
</dbReference>
<keyword evidence="6 8" id="KW-0408">Iron</keyword>
<dbReference type="InterPro" id="IPR017972">
    <property type="entry name" value="Cyt_P450_CS"/>
</dbReference>
<comment type="similarity">
    <text evidence="2 9">Belongs to the cytochrome P450 family.</text>
</comment>
<comment type="caution">
    <text evidence="11">The sequence shown here is derived from an EMBL/GenBank/DDBJ whole genome shotgun (WGS) entry which is preliminary data.</text>
</comment>
<keyword evidence="10" id="KW-0812">Transmembrane</keyword>
<keyword evidence="4 8" id="KW-0479">Metal-binding</keyword>
<gene>
    <name evidence="11" type="ORF">KGF57_003894</name>
</gene>
<keyword evidence="10" id="KW-1133">Transmembrane helix</keyword>
<protein>
    <submittedName>
        <fullName evidence="11">Uncharacterized protein</fullName>
    </submittedName>
</protein>
<dbReference type="PRINTS" id="PR01239">
    <property type="entry name" value="EP450IICYP52"/>
</dbReference>
<dbReference type="CDD" id="cd11063">
    <property type="entry name" value="CYP52"/>
    <property type="match status" value="1"/>
</dbReference>
<evidence type="ECO:0000313" key="12">
    <source>
        <dbReference type="Proteomes" id="UP001204833"/>
    </source>
</evidence>
<dbReference type="InterPro" id="IPR001128">
    <property type="entry name" value="Cyt_P450"/>
</dbReference>
<evidence type="ECO:0000256" key="3">
    <source>
        <dbReference type="ARBA" id="ARBA00022617"/>
    </source>
</evidence>
<evidence type="ECO:0000256" key="9">
    <source>
        <dbReference type="RuleBase" id="RU000461"/>
    </source>
</evidence>
<dbReference type="GO" id="GO:0016712">
    <property type="term" value="F:oxidoreductase activity, acting on paired donors, with incorporation or reduction of molecular oxygen, reduced flavin or flavoprotein as one donor, and incorporation of one atom of oxygen"/>
    <property type="evidence" value="ECO:0007669"/>
    <property type="project" value="InterPro"/>
</dbReference>
<organism evidence="11 12">
    <name type="scientific">Candida theae</name>
    <dbReference type="NCBI Taxonomy" id="1198502"/>
    <lineage>
        <taxon>Eukaryota</taxon>
        <taxon>Fungi</taxon>
        <taxon>Dikarya</taxon>
        <taxon>Ascomycota</taxon>
        <taxon>Saccharomycotina</taxon>
        <taxon>Pichiomycetes</taxon>
        <taxon>Debaryomycetaceae</taxon>
        <taxon>Candida/Lodderomyces clade</taxon>
        <taxon>Candida</taxon>
    </lineage>
</organism>
<proteinExistence type="inferred from homology"/>
<keyword evidence="5 9" id="KW-0560">Oxidoreductase</keyword>
<dbReference type="PANTHER" id="PTHR24287">
    <property type="entry name" value="P450, PUTATIVE (EUROFUNG)-RELATED"/>
    <property type="match status" value="1"/>
</dbReference>
<evidence type="ECO:0000256" key="10">
    <source>
        <dbReference type="SAM" id="Phobius"/>
    </source>
</evidence>
<dbReference type="PRINTS" id="PR00385">
    <property type="entry name" value="P450"/>
</dbReference>
<keyword evidence="3 8" id="KW-0349">Heme</keyword>
<keyword evidence="7 9" id="KW-0503">Monooxygenase</keyword>
<evidence type="ECO:0000256" key="2">
    <source>
        <dbReference type="ARBA" id="ARBA00010617"/>
    </source>
</evidence>
<dbReference type="InterPro" id="IPR047146">
    <property type="entry name" value="Cyt_P450_E_CYP52_fungi"/>
</dbReference>
<dbReference type="InterPro" id="IPR002974">
    <property type="entry name" value="Cyt_P450_E_CYP52_ascomycetes"/>
</dbReference>
<evidence type="ECO:0000313" key="11">
    <source>
        <dbReference type="EMBL" id="KAI5954869.1"/>
    </source>
</evidence>
<dbReference type="EMBL" id="JAIHNG010000133">
    <property type="protein sequence ID" value="KAI5954869.1"/>
    <property type="molecule type" value="Genomic_DNA"/>
</dbReference>
<dbReference type="PRINTS" id="PR00464">
    <property type="entry name" value="EP450II"/>
</dbReference>
<dbReference type="InterPro" id="IPR002402">
    <property type="entry name" value="Cyt_P450_E_grp-II"/>
</dbReference>
<evidence type="ECO:0000256" key="4">
    <source>
        <dbReference type="ARBA" id="ARBA00022723"/>
    </source>
</evidence>